<sequence length="459" mass="52625">MEANDLPSLLDRNKEYFDNMSSEYDAHPFRYLVGKKCAEAILKEVENLEGYEVMDFACGTDLCAHVKSILGVDLSSKMVDEYNKKVWQQGIDKEEMQAICLELKESEGDQLNGRKFDLVVCASAYHHIGDVKSMTRVLASYLKQDGELIVLDLKKQPEISHKFHGEANNSIHHKGGFDQKDLENIFLETGMLKDVSSKVAFTFSKQIEKDEAEHTFEYLLENDRLSLGHYVMREIWQANFLSPISDTLRKGARVLDVGSGNGTWVCELAADYQKSQYVGVDILNLYPSIRPFNVQFVQHDVLKGLPFEDNSFDFVHVRILVFDLKESGWDTLYKEIYRVLKPGGWLEIVDPELHWYNSGPVMSKLCNSVSDRLRSQGVNPLIAKRHKESMLSMPGLTLVQQEERIYPLGPWAGKVGVIAASFMKDTCKGFIKWVYPKRNFEKVLSELDKEFETYKSYFM</sequence>
<comment type="caution">
    <text evidence="1">The sequence shown here is derived from an EMBL/GenBank/DDBJ whole genome shotgun (WGS) entry which is preliminary data.</text>
</comment>
<evidence type="ECO:0000313" key="2">
    <source>
        <dbReference type="Proteomes" id="UP000789920"/>
    </source>
</evidence>
<organism evidence="1 2">
    <name type="scientific">Racocetra persica</name>
    <dbReference type="NCBI Taxonomy" id="160502"/>
    <lineage>
        <taxon>Eukaryota</taxon>
        <taxon>Fungi</taxon>
        <taxon>Fungi incertae sedis</taxon>
        <taxon>Mucoromycota</taxon>
        <taxon>Glomeromycotina</taxon>
        <taxon>Glomeromycetes</taxon>
        <taxon>Diversisporales</taxon>
        <taxon>Gigasporaceae</taxon>
        <taxon>Racocetra</taxon>
    </lineage>
</organism>
<gene>
    <name evidence="1" type="ORF">RPERSI_LOCUS2927</name>
</gene>
<feature type="non-terminal residue" evidence="1">
    <location>
        <position position="459"/>
    </location>
</feature>
<keyword evidence="2" id="KW-1185">Reference proteome</keyword>
<dbReference type="Proteomes" id="UP000789920">
    <property type="component" value="Unassembled WGS sequence"/>
</dbReference>
<accession>A0ACA9LHA4</accession>
<dbReference type="EMBL" id="CAJVQC010003394">
    <property type="protein sequence ID" value="CAG8526116.1"/>
    <property type="molecule type" value="Genomic_DNA"/>
</dbReference>
<protein>
    <submittedName>
        <fullName evidence="1">24026_t:CDS:1</fullName>
    </submittedName>
</protein>
<evidence type="ECO:0000313" key="1">
    <source>
        <dbReference type="EMBL" id="CAG8526116.1"/>
    </source>
</evidence>
<reference evidence="1" key="1">
    <citation type="submission" date="2021-06" db="EMBL/GenBank/DDBJ databases">
        <authorList>
            <person name="Kallberg Y."/>
            <person name="Tangrot J."/>
            <person name="Rosling A."/>
        </authorList>
    </citation>
    <scope>NUCLEOTIDE SEQUENCE</scope>
    <source>
        <strain evidence="1">MA461A</strain>
    </source>
</reference>
<name>A0ACA9LHA4_9GLOM</name>
<proteinExistence type="predicted"/>